<reference evidence="3 4" key="1">
    <citation type="submission" date="2019-11" db="EMBL/GenBank/DDBJ databases">
        <title>Genome sequences of 17 halophilic strains isolated from different environments.</title>
        <authorList>
            <person name="Furrow R.E."/>
        </authorList>
    </citation>
    <scope>NUCLEOTIDE SEQUENCE [LARGE SCALE GENOMIC DNA]</scope>
    <source>
        <strain evidence="3 4">22517_05_Cabo</strain>
    </source>
</reference>
<feature type="transmembrane region" description="Helical" evidence="2">
    <location>
        <begin position="104"/>
        <end position="126"/>
    </location>
</feature>
<comment type="caution">
    <text evidence="3">The sequence shown here is derived from an EMBL/GenBank/DDBJ whole genome shotgun (WGS) entry which is preliminary data.</text>
</comment>
<dbReference type="EMBL" id="WMEO01000043">
    <property type="protein sequence ID" value="MYL18081.1"/>
    <property type="molecule type" value="Genomic_DNA"/>
</dbReference>
<feature type="transmembrane region" description="Helical" evidence="2">
    <location>
        <begin position="73"/>
        <end position="92"/>
    </location>
</feature>
<keyword evidence="2" id="KW-0812">Transmembrane</keyword>
<protein>
    <submittedName>
        <fullName evidence="3">Uncharacterized protein</fullName>
    </submittedName>
</protein>
<keyword evidence="2" id="KW-1133">Transmembrane helix</keyword>
<dbReference type="AlphaFoldDB" id="A0A6B1II21"/>
<feature type="transmembrane region" description="Helical" evidence="2">
    <location>
        <begin position="34"/>
        <end position="61"/>
    </location>
</feature>
<evidence type="ECO:0000256" key="2">
    <source>
        <dbReference type="SAM" id="Phobius"/>
    </source>
</evidence>
<dbReference type="Proteomes" id="UP000460194">
    <property type="component" value="Unassembled WGS sequence"/>
</dbReference>
<dbReference type="RefSeq" id="WP_159369616.1">
    <property type="nucleotide sequence ID" value="NZ_WMEO01000043.1"/>
</dbReference>
<sequence>MSDASESPGNSESNVPSESTALRDRVRTEPGPHAVAVVAALAVGVGLASVHWLGLIAAGALASLPAPTARRGAGYAFGAGVVCLAAFVLSLGPAAGAASDMFPVIYVTVGAGLGLPLFGSLARAAVA</sequence>
<keyword evidence="2" id="KW-0472">Membrane</keyword>
<evidence type="ECO:0000313" key="3">
    <source>
        <dbReference type="EMBL" id="MYL18081.1"/>
    </source>
</evidence>
<proteinExistence type="predicted"/>
<feature type="compositionally biased region" description="Polar residues" evidence="1">
    <location>
        <begin position="1"/>
        <end position="20"/>
    </location>
</feature>
<accession>A0A6B1II21</accession>
<evidence type="ECO:0000256" key="1">
    <source>
        <dbReference type="SAM" id="MobiDB-lite"/>
    </source>
</evidence>
<gene>
    <name evidence="3" type="ORF">GLW36_15710</name>
</gene>
<name>A0A6B1II21_9EURY</name>
<organism evidence="3 4">
    <name type="scientific">Halorubrum distributum</name>
    <dbReference type="NCBI Taxonomy" id="29283"/>
    <lineage>
        <taxon>Archaea</taxon>
        <taxon>Methanobacteriati</taxon>
        <taxon>Methanobacteriota</taxon>
        <taxon>Stenosarchaea group</taxon>
        <taxon>Halobacteria</taxon>
        <taxon>Halobacteriales</taxon>
        <taxon>Haloferacaceae</taxon>
        <taxon>Halorubrum</taxon>
        <taxon>Halorubrum distributum group</taxon>
    </lineage>
</organism>
<feature type="region of interest" description="Disordered" evidence="1">
    <location>
        <begin position="1"/>
        <end position="28"/>
    </location>
</feature>
<evidence type="ECO:0000313" key="4">
    <source>
        <dbReference type="Proteomes" id="UP000460194"/>
    </source>
</evidence>